<evidence type="ECO:0000313" key="2">
    <source>
        <dbReference type="Proteomes" id="UP000630936"/>
    </source>
</evidence>
<proteinExistence type="predicted"/>
<gene>
    <name evidence="1" type="ORF">GCM10010387_15300</name>
</gene>
<protein>
    <submittedName>
        <fullName evidence="1">Uncharacterized protein</fullName>
    </submittedName>
</protein>
<organism evidence="1 2">
    <name type="scientific">Streptomyces inusitatus</name>
    <dbReference type="NCBI Taxonomy" id="68221"/>
    <lineage>
        <taxon>Bacteria</taxon>
        <taxon>Bacillati</taxon>
        <taxon>Actinomycetota</taxon>
        <taxon>Actinomycetes</taxon>
        <taxon>Kitasatosporales</taxon>
        <taxon>Streptomycetaceae</taxon>
        <taxon>Streptomyces</taxon>
    </lineage>
</organism>
<reference evidence="1" key="2">
    <citation type="submission" date="2020-09" db="EMBL/GenBank/DDBJ databases">
        <authorList>
            <person name="Sun Q."/>
            <person name="Ohkuma M."/>
        </authorList>
    </citation>
    <scope>NUCLEOTIDE SEQUENCE</scope>
    <source>
        <strain evidence="1">JCM 4988</strain>
    </source>
</reference>
<name>A0A918UNP5_9ACTN</name>
<reference evidence="1" key="1">
    <citation type="journal article" date="2014" name="Int. J. Syst. Evol. Microbiol.">
        <title>Complete genome sequence of Corynebacterium casei LMG S-19264T (=DSM 44701T), isolated from a smear-ripened cheese.</title>
        <authorList>
            <consortium name="US DOE Joint Genome Institute (JGI-PGF)"/>
            <person name="Walter F."/>
            <person name="Albersmeier A."/>
            <person name="Kalinowski J."/>
            <person name="Ruckert C."/>
        </authorList>
    </citation>
    <scope>NUCLEOTIDE SEQUENCE</scope>
    <source>
        <strain evidence="1">JCM 4988</strain>
    </source>
</reference>
<sequence>MPDAHARDDEEGSAALAPVLPTASLEARREWHMAAGRWLLSAARSIPKASKDWEEHGSAWLRPGALFGAVIIPAGLIHAALGLDDPAACAPPLAEVLGGPMFYSYDDFARQGSYTALVPVSAGQDWGMPGTVAHSHRGLLLVPAPGVIEPQERDPWWVVPLDGPDRLCSPDRLAALIRLGRDAIRTAGDGDA</sequence>
<comment type="caution">
    <text evidence="1">The sequence shown here is derived from an EMBL/GenBank/DDBJ whole genome shotgun (WGS) entry which is preliminary data.</text>
</comment>
<evidence type="ECO:0000313" key="1">
    <source>
        <dbReference type="EMBL" id="GGZ23140.1"/>
    </source>
</evidence>
<accession>A0A918UNP5</accession>
<dbReference type="AlphaFoldDB" id="A0A918UNP5"/>
<dbReference type="EMBL" id="BMWG01000003">
    <property type="protein sequence ID" value="GGZ23140.1"/>
    <property type="molecule type" value="Genomic_DNA"/>
</dbReference>
<dbReference type="Proteomes" id="UP000630936">
    <property type="component" value="Unassembled WGS sequence"/>
</dbReference>
<keyword evidence="2" id="KW-1185">Reference proteome</keyword>